<sequence>MSSVRGTSARSKACSTDTMHIVEYVNHLWQQSGGDYSALCAAFNAQGFPAKSPSATRGTDWGQRFLRLMYQESTHLWSPKWARQTRGSTFFLNSKGKWEPVKLMMPRGVEVLTGSHIHAGVTETQDVSMRSSARRAFHPDQKHVMRQLLEGGELPPGSHMSSKVDGSMLTVTLFQGRRRTIMEEVIAACGDEFSVLIATLCRDRPYLAVLASQNTLLLSDDLQEYMVTAILGATASGTSLQEAALTCTASEAFAAHSEGFLDALEQFAEEARLPLPVTLALEAVCARRTSEWGRGSLSGLAIAYPSHNLSFLGATTTGPDGAPLYVPHFDLPTAALSTAGIGEPYAWPVRHSLDVEALLSSLNDVVFACCSAADFLERHPPVRGSTAAPATLDYEGLVLLTSTASTSSDAVVYCYSKVKTEAYYKAHKARSEDALYLRELAAVAGSSFPSATVLAAFDDALPARLAACRKRVAASAAPRLFHNLNAGMQGAFLRRFGAGATTAEANPDAVTMLLSGVGAAASRELLVECYAPDFPGVDKVAALPKALRALARSSEAAADVNALLVALVNAA</sequence>
<comment type="caution">
    <text evidence="1">The sequence shown here is derived from an EMBL/GenBank/DDBJ whole genome shotgun (WGS) entry which is preliminary data.</text>
</comment>
<dbReference type="EMBL" id="JAFCMP010000515">
    <property type="protein sequence ID" value="KAG5178382.1"/>
    <property type="molecule type" value="Genomic_DNA"/>
</dbReference>
<gene>
    <name evidence="1" type="ORF">JKP88DRAFT_329574</name>
</gene>
<organism evidence="1 2">
    <name type="scientific">Tribonema minus</name>
    <dbReference type="NCBI Taxonomy" id="303371"/>
    <lineage>
        <taxon>Eukaryota</taxon>
        <taxon>Sar</taxon>
        <taxon>Stramenopiles</taxon>
        <taxon>Ochrophyta</taxon>
        <taxon>PX clade</taxon>
        <taxon>Xanthophyceae</taxon>
        <taxon>Tribonematales</taxon>
        <taxon>Tribonemataceae</taxon>
        <taxon>Tribonema</taxon>
    </lineage>
</organism>
<dbReference type="Proteomes" id="UP000664859">
    <property type="component" value="Unassembled WGS sequence"/>
</dbReference>
<accession>A0A835YN44</accession>
<name>A0A835YN44_9STRA</name>
<reference evidence="1" key="1">
    <citation type="submission" date="2021-02" db="EMBL/GenBank/DDBJ databases">
        <title>First Annotated Genome of the Yellow-green Alga Tribonema minus.</title>
        <authorList>
            <person name="Mahan K.M."/>
        </authorList>
    </citation>
    <scope>NUCLEOTIDE SEQUENCE</scope>
    <source>
        <strain evidence="1">UTEX B ZZ1240</strain>
    </source>
</reference>
<proteinExistence type="predicted"/>
<dbReference type="AlphaFoldDB" id="A0A835YN44"/>
<protein>
    <submittedName>
        <fullName evidence="1">Uncharacterized protein</fullName>
    </submittedName>
</protein>
<evidence type="ECO:0000313" key="2">
    <source>
        <dbReference type="Proteomes" id="UP000664859"/>
    </source>
</evidence>
<evidence type="ECO:0000313" key="1">
    <source>
        <dbReference type="EMBL" id="KAG5178382.1"/>
    </source>
</evidence>
<keyword evidence="2" id="KW-1185">Reference proteome</keyword>